<dbReference type="PANTHER" id="PTHR15441">
    <property type="entry name" value="RIBONUCLEASE P PROTEIN SUBUNIT P14"/>
    <property type="match status" value="1"/>
</dbReference>
<comment type="similarity">
    <text evidence="3">Belongs to the eukaryotic/archaeal RNase P protein component 2 family.</text>
</comment>
<accession>A0A0G2EUU4</accession>
<dbReference type="Gene3D" id="3.30.70.3250">
    <property type="entry name" value="Ribonuclease P, Pop5 subunit"/>
    <property type="match status" value="1"/>
</dbReference>
<evidence type="ECO:0000256" key="6">
    <source>
        <dbReference type="ARBA" id="ARBA00022801"/>
    </source>
</evidence>
<evidence type="ECO:0000256" key="7">
    <source>
        <dbReference type="ARBA" id="ARBA00023242"/>
    </source>
</evidence>
<evidence type="ECO:0000313" key="10">
    <source>
        <dbReference type="EMBL" id="KKY25876.1"/>
    </source>
</evidence>
<reference evidence="10 11" key="2">
    <citation type="submission" date="2015-05" db="EMBL/GenBank/DDBJ databases">
        <title>Distinctive expansion of gene families associated with plant cell wall degradation and secondary metabolism in the genomes of grapevine trunk pathogens.</title>
        <authorList>
            <person name="Lawrence D.P."/>
            <person name="Travadon R."/>
            <person name="Rolshausen P.E."/>
            <person name="Baumgartner K."/>
        </authorList>
    </citation>
    <scope>NUCLEOTIDE SEQUENCE [LARGE SCALE GENOMIC DNA]</scope>
    <source>
        <strain evidence="10">DS831</strain>
    </source>
</reference>
<protein>
    <recommendedName>
        <fullName evidence="8">Ribonuclease P/MRP protein subunit POP5</fullName>
        <ecNumber evidence="4">3.1.26.5</ecNumber>
    </recommendedName>
</protein>
<keyword evidence="6" id="KW-0378">Hydrolase</keyword>
<dbReference type="SUPFAM" id="SSF160350">
    <property type="entry name" value="Rnp2-like"/>
    <property type="match status" value="1"/>
</dbReference>
<dbReference type="GO" id="GO:0005730">
    <property type="term" value="C:nucleolus"/>
    <property type="evidence" value="ECO:0007669"/>
    <property type="project" value="TreeGrafter"/>
</dbReference>
<dbReference type="GO" id="GO:0001682">
    <property type="term" value="P:tRNA 5'-leader removal"/>
    <property type="evidence" value="ECO:0007669"/>
    <property type="project" value="InterPro"/>
</dbReference>
<comment type="caution">
    <text evidence="10">The sequence shown here is derived from an EMBL/GenBank/DDBJ whole genome shotgun (WGS) entry which is preliminary data.</text>
</comment>
<keyword evidence="5" id="KW-0819">tRNA processing</keyword>
<evidence type="ECO:0000256" key="5">
    <source>
        <dbReference type="ARBA" id="ARBA00022694"/>
    </source>
</evidence>
<evidence type="ECO:0000256" key="1">
    <source>
        <dbReference type="ARBA" id="ARBA00000928"/>
    </source>
</evidence>
<dbReference type="GO" id="GO:0000460">
    <property type="term" value="P:maturation of 5.8S rRNA"/>
    <property type="evidence" value="ECO:0007669"/>
    <property type="project" value="UniProtKB-ARBA"/>
</dbReference>
<dbReference type="GO" id="GO:0004526">
    <property type="term" value="F:ribonuclease P activity"/>
    <property type="evidence" value="ECO:0007669"/>
    <property type="project" value="UniProtKB-EC"/>
</dbReference>
<gene>
    <name evidence="10" type="ORF">UCDDS831_g01969</name>
</gene>
<dbReference type="PANTHER" id="PTHR15441:SF2">
    <property type="entry name" value="RIBONUCLEASE P_MRP PROTEIN SUBUNIT POP5"/>
    <property type="match status" value="1"/>
</dbReference>
<proteinExistence type="inferred from homology"/>
<keyword evidence="7" id="KW-0539">Nucleus</keyword>
<dbReference type="GO" id="GO:0033204">
    <property type="term" value="F:ribonuclease P RNA binding"/>
    <property type="evidence" value="ECO:0007669"/>
    <property type="project" value="TreeGrafter"/>
</dbReference>
<dbReference type="AlphaFoldDB" id="A0A0G2EUU4"/>
<dbReference type="EMBL" id="LAQI01000035">
    <property type="protein sequence ID" value="KKY25876.1"/>
    <property type="molecule type" value="Genomic_DNA"/>
</dbReference>
<comment type="function">
    <text evidence="9">Component of ribonuclease P, a protein complex that generates mature tRNA molecules by cleaving their 5'-ends. Also a component of RNase MRP, which cleaves pre-rRNA sequences.</text>
</comment>
<dbReference type="Proteomes" id="UP000034182">
    <property type="component" value="Unassembled WGS sequence"/>
</dbReference>
<dbReference type="EC" id="3.1.26.5" evidence="4"/>
<dbReference type="InterPro" id="IPR002759">
    <property type="entry name" value="Pop5/Rpp14/Rnp2-like"/>
</dbReference>
<dbReference type="GO" id="GO:0000172">
    <property type="term" value="C:ribonuclease MRP complex"/>
    <property type="evidence" value="ECO:0007669"/>
    <property type="project" value="TreeGrafter"/>
</dbReference>
<dbReference type="InterPro" id="IPR038085">
    <property type="entry name" value="Rnp2-like_sf"/>
</dbReference>
<evidence type="ECO:0000256" key="8">
    <source>
        <dbReference type="ARBA" id="ARBA00044198"/>
    </source>
</evidence>
<evidence type="ECO:0000256" key="9">
    <source>
        <dbReference type="ARBA" id="ARBA00055200"/>
    </source>
</evidence>
<evidence type="ECO:0000256" key="4">
    <source>
        <dbReference type="ARBA" id="ARBA00012179"/>
    </source>
</evidence>
<evidence type="ECO:0000256" key="2">
    <source>
        <dbReference type="ARBA" id="ARBA00004123"/>
    </source>
</evidence>
<reference evidence="10 11" key="1">
    <citation type="submission" date="2015-03" db="EMBL/GenBank/DDBJ databases">
        <authorList>
            <person name="Morales-Cruz A."/>
            <person name="Amrine K.C."/>
            <person name="Cantu D."/>
        </authorList>
    </citation>
    <scope>NUCLEOTIDE SEQUENCE [LARGE SCALE GENOMIC DNA]</scope>
    <source>
        <strain evidence="10">DS831</strain>
    </source>
</reference>
<organism evidence="10 11">
    <name type="scientific">Diplodia seriata</name>
    <dbReference type="NCBI Taxonomy" id="420778"/>
    <lineage>
        <taxon>Eukaryota</taxon>
        <taxon>Fungi</taxon>
        <taxon>Dikarya</taxon>
        <taxon>Ascomycota</taxon>
        <taxon>Pezizomycotina</taxon>
        <taxon>Dothideomycetes</taxon>
        <taxon>Dothideomycetes incertae sedis</taxon>
        <taxon>Botryosphaeriales</taxon>
        <taxon>Botryosphaeriaceae</taxon>
        <taxon>Diplodia</taxon>
    </lineage>
</organism>
<comment type="subcellular location">
    <subcellularLocation>
        <location evidence="2">Nucleus</location>
    </subcellularLocation>
</comment>
<evidence type="ECO:0000313" key="11">
    <source>
        <dbReference type="Proteomes" id="UP000034182"/>
    </source>
</evidence>
<dbReference type="Pfam" id="PF01900">
    <property type="entry name" value="RNase_P_Rpp14"/>
    <property type="match status" value="1"/>
</dbReference>
<comment type="catalytic activity">
    <reaction evidence="1">
        <text>Endonucleolytic cleavage of RNA, removing 5'-extranucleotides from tRNA precursor.</text>
        <dbReference type="EC" id="3.1.26.5"/>
    </reaction>
</comment>
<sequence length="189" mass="20772">MVRLKHRYLLVELLYPSPATSPSKSAQSLPDVVQFHQPSPDKLTAGLLIKSIRDGIVELFGDYGAGMTGGTLQVKYFSPATSTAIIRVSRDHYRLVWAALSFITRLPHPINQDCVVQVVRVSGTIRKAEEEAIRRAKQAILHARRAAGDASADVLLDKRAGGMFDYSKLHEDTPMKGIVDDEDDGESDA</sequence>
<evidence type="ECO:0000256" key="3">
    <source>
        <dbReference type="ARBA" id="ARBA00010800"/>
    </source>
</evidence>
<dbReference type="FunFam" id="3.30.70.3250:FF:000004">
    <property type="entry name" value="Ribonuclease P/MRP protein subunit POP5"/>
    <property type="match status" value="1"/>
</dbReference>
<name>A0A0G2EUU4_9PEZI</name>
<dbReference type="GO" id="GO:0030681">
    <property type="term" value="C:multimeric ribonuclease P complex"/>
    <property type="evidence" value="ECO:0007669"/>
    <property type="project" value="TreeGrafter"/>
</dbReference>